<evidence type="ECO:0000313" key="3">
    <source>
        <dbReference type="EMBL" id="TYB32691.1"/>
    </source>
</evidence>
<sequence length="274" mass="31488">MIEINLLKYFDKSFSEIYRIENEPEVSDKKALIKKFFIILSTSKKVYLPVLLFLMILFAFSLYNLGTTMSGMDSNIQTKNKTKIDRKSPPVKKNTEKKGVIPVTIDNDSGEINGKDQKPVKAETAKTVKQQSLEKESNKNLQSSTIKPIKNKKEQQNTKSYVIIIKGLDKSKIDKLQKLSDTYGVKISKTLHSQTEMELWHVYVPDVHSDIQIGDIRVKTVATFSDKNKAVNFAKKRKGKFFIKKENVMYEEYTIKIEGFNSIKEAKLFAEEIK</sequence>
<keyword evidence="2" id="KW-0472">Membrane</keyword>
<reference evidence="3 4" key="1">
    <citation type="submission" date="2019-08" db="EMBL/GenBank/DDBJ databases">
        <title>Genomic characterization of a novel candidate phylum (ARYD3) from a high temperature, high salinity tertiary oil reservoir in north central Oklahoma, USA.</title>
        <authorList>
            <person name="Youssef N.H."/>
            <person name="Yadav A."/>
            <person name="Elshahed M.S."/>
        </authorList>
    </citation>
    <scope>NUCLEOTIDE SEQUENCE [LARGE SCALE GENOMIC DNA]</scope>
    <source>
        <strain evidence="3">ARYD1</strain>
    </source>
</reference>
<name>A0A5D0MMJ4_FLESI</name>
<organism evidence="3 4">
    <name type="scientific">Flexistipes sinusarabici</name>
    <dbReference type="NCBI Taxonomy" id="2352"/>
    <lineage>
        <taxon>Bacteria</taxon>
        <taxon>Pseudomonadati</taxon>
        <taxon>Deferribacterota</taxon>
        <taxon>Deferribacteres</taxon>
        <taxon>Deferribacterales</taxon>
        <taxon>Flexistipitaceae</taxon>
        <taxon>Flexistipes</taxon>
    </lineage>
</organism>
<proteinExistence type="predicted"/>
<evidence type="ECO:0000256" key="2">
    <source>
        <dbReference type="SAM" id="Phobius"/>
    </source>
</evidence>
<gene>
    <name evidence="3" type="ORF">FXF49_10215</name>
</gene>
<dbReference type="RefSeq" id="WP_303701790.1">
    <property type="nucleotide sequence ID" value="NZ_VSIV01000286.1"/>
</dbReference>
<comment type="caution">
    <text evidence="3">The sequence shown here is derived from an EMBL/GenBank/DDBJ whole genome shotgun (WGS) entry which is preliminary data.</text>
</comment>
<feature type="compositionally biased region" description="Basic and acidic residues" evidence="1">
    <location>
        <begin position="113"/>
        <end position="138"/>
    </location>
</feature>
<keyword evidence="2" id="KW-1133">Transmembrane helix</keyword>
<protein>
    <recommendedName>
        <fullName evidence="5">SPOR domain-containing protein</fullName>
    </recommendedName>
</protein>
<dbReference type="AlphaFoldDB" id="A0A5D0MMJ4"/>
<accession>A0A5D0MMJ4</accession>
<feature type="compositionally biased region" description="Basic and acidic residues" evidence="1">
    <location>
        <begin position="82"/>
        <end position="98"/>
    </location>
</feature>
<dbReference type="EMBL" id="VSIV01000286">
    <property type="protein sequence ID" value="TYB32691.1"/>
    <property type="molecule type" value="Genomic_DNA"/>
</dbReference>
<evidence type="ECO:0000256" key="1">
    <source>
        <dbReference type="SAM" id="MobiDB-lite"/>
    </source>
</evidence>
<dbReference type="Proteomes" id="UP000323337">
    <property type="component" value="Unassembled WGS sequence"/>
</dbReference>
<feature type="region of interest" description="Disordered" evidence="1">
    <location>
        <begin position="106"/>
        <end position="152"/>
    </location>
</feature>
<keyword evidence="2" id="KW-0812">Transmembrane</keyword>
<evidence type="ECO:0008006" key="5">
    <source>
        <dbReference type="Google" id="ProtNLM"/>
    </source>
</evidence>
<feature type="transmembrane region" description="Helical" evidence="2">
    <location>
        <begin position="46"/>
        <end position="65"/>
    </location>
</feature>
<evidence type="ECO:0000313" key="4">
    <source>
        <dbReference type="Proteomes" id="UP000323337"/>
    </source>
</evidence>
<feature type="region of interest" description="Disordered" evidence="1">
    <location>
        <begin position="79"/>
        <end position="98"/>
    </location>
</feature>